<name>A0ABS8Y2T9_DATST</name>
<feature type="compositionally biased region" description="Low complexity" evidence="4">
    <location>
        <begin position="591"/>
        <end position="604"/>
    </location>
</feature>
<keyword evidence="6" id="KW-1185">Reference proteome</keyword>
<sequence>MAASVPLLPFPTHSRALNFSKSRPTSSLKFNGNYGSFCTIRCSSNGREPESLDEGVKKVEKLLEAKRRAELSARIASGEFTVDQPGFPSLLKSGLSKLGVPKEFLEFFSRRPGDYPRIPEAKGSISAIRDEPFFIPLYELFLTYGGIFRLTFGPKSFLIVSDPSIAKHILKDNSKAYSKGILAEILNFVMGKGLIPADGEIWRVRRRAIVPALHQKYVAAMIGLFGKATDRLCNKLDVAASDGEDVEMESLFSRLTLDIIGKAVFNYDFDSLTIDTGIVEAVYTVLREAEDRSIAPIPVWELPIWKDISPKLKKVNAALKLINATLDDLIAICKRMVDEEELQFHEEYMNEKDPSILHFLLASGDEVSSKQLRDDLMTMLIAGHETSAAVLTWTFYLLSKEPSVMAKLQDEVDSVLGDRIPTIEDLRKLRYTTRVINESLRLYPQPPVLIRRSIEEDVVGGYPIKRGEDIFISVWNLHRCPNHWEEADRFNPERWPLDGPNPNETNQNYSYLPFGGGPRKCVGDMFATFENVVAVAMLVRRFDFQIAVGAPPVKMTTGATIHTTEGLKMTVTRRIRPPVVPKLEMATLEVDSSVNSSDVNSVSSQRAEAEASTVRPS</sequence>
<dbReference type="Gene3D" id="1.10.630.10">
    <property type="entry name" value="Cytochrome P450"/>
    <property type="match status" value="1"/>
</dbReference>
<dbReference type="InterPro" id="IPR001128">
    <property type="entry name" value="Cyt_P450"/>
</dbReference>
<dbReference type="Proteomes" id="UP000823775">
    <property type="component" value="Unassembled WGS sequence"/>
</dbReference>
<feature type="region of interest" description="Disordered" evidence="4">
    <location>
        <begin position="591"/>
        <end position="617"/>
    </location>
</feature>
<keyword evidence="3" id="KW-0349">Heme</keyword>
<dbReference type="InterPro" id="IPR017972">
    <property type="entry name" value="Cyt_P450_CS"/>
</dbReference>
<evidence type="ECO:0000256" key="2">
    <source>
        <dbReference type="ARBA" id="ARBA00023002"/>
    </source>
</evidence>
<reference evidence="5 6" key="1">
    <citation type="journal article" date="2021" name="BMC Genomics">
        <title>Datura genome reveals duplications of psychoactive alkaloid biosynthetic genes and high mutation rate following tissue culture.</title>
        <authorList>
            <person name="Rajewski A."/>
            <person name="Carter-House D."/>
            <person name="Stajich J."/>
            <person name="Litt A."/>
        </authorList>
    </citation>
    <scope>NUCLEOTIDE SEQUENCE [LARGE SCALE GENOMIC DNA]</scope>
    <source>
        <strain evidence="5">AR-01</strain>
    </source>
</reference>
<comment type="caution">
    <text evidence="5">The sequence shown here is derived from an EMBL/GenBank/DDBJ whole genome shotgun (WGS) entry which is preliminary data.</text>
</comment>
<dbReference type="EMBL" id="JACEIK010017430">
    <property type="protein sequence ID" value="MCE5165856.1"/>
    <property type="molecule type" value="Genomic_DNA"/>
</dbReference>
<evidence type="ECO:0000256" key="3">
    <source>
        <dbReference type="RuleBase" id="RU000461"/>
    </source>
</evidence>
<organism evidence="5 6">
    <name type="scientific">Datura stramonium</name>
    <name type="common">Jimsonweed</name>
    <name type="synonym">Common thornapple</name>
    <dbReference type="NCBI Taxonomy" id="4076"/>
    <lineage>
        <taxon>Eukaryota</taxon>
        <taxon>Viridiplantae</taxon>
        <taxon>Streptophyta</taxon>
        <taxon>Embryophyta</taxon>
        <taxon>Tracheophyta</taxon>
        <taxon>Spermatophyta</taxon>
        <taxon>Magnoliopsida</taxon>
        <taxon>eudicotyledons</taxon>
        <taxon>Gunneridae</taxon>
        <taxon>Pentapetalae</taxon>
        <taxon>asterids</taxon>
        <taxon>lamiids</taxon>
        <taxon>Solanales</taxon>
        <taxon>Solanaceae</taxon>
        <taxon>Solanoideae</taxon>
        <taxon>Datureae</taxon>
        <taxon>Datura</taxon>
    </lineage>
</organism>
<dbReference type="PRINTS" id="PR00463">
    <property type="entry name" value="EP450I"/>
</dbReference>
<comment type="similarity">
    <text evidence="1 3">Belongs to the cytochrome P450 family.</text>
</comment>
<dbReference type="PRINTS" id="PR00385">
    <property type="entry name" value="P450"/>
</dbReference>
<dbReference type="PROSITE" id="PS00086">
    <property type="entry name" value="CYTOCHROME_P450"/>
    <property type="match status" value="1"/>
</dbReference>
<keyword evidence="2 3" id="KW-0560">Oxidoreductase</keyword>
<dbReference type="InterPro" id="IPR036396">
    <property type="entry name" value="Cyt_P450_sf"/>
</dbReference>
<evidence type="ECO:0008006" key="7">
    <source>
        <dbReference type="Google" id="ProtNLM"/>
    </source>
</evidence>
<dbReference type="SUPFAM" id="SSF48264">
    <property type="entry name" value="Cytochrome P450"/>
    <property type="match status" value="1"/>
</dbReference>
<dbReference type="PANTHER" id="PTHR24291">
    <property type="entry name" value="CYTOCHROME P450 FAMILY 4"/>
    <property type="match status" value="1"/>
</dbReference>
<dbReference type="PANTHER" id="PTHR24291:SF171">
    <property type="entry name" value="PROTEIN LUTEIN DEFICIENT 5, CHLOROPLASTIC"/>
    <property type="match status" value="1"/>
</dbReference>
<evidence type="ECO:0000256" key="4">
    <source>
        <dbReference type="SAM" id="MobiDB-lite"/>
    </source>
</evidence>
<keyword evidence="3" id="KW-0408">Iron</keyword>
<keyword evidence="3" id="KW-0479">Metal-binding</keyword>
<dbReference type="CDD" id="cd11046">
    <property type="entry name" value="CYP97"/>
    <property type="match status" value="1"/>
</dbReference>
<gene>
    <name evidence="5" type="ORF">HAX54_012680</name>
</gene>
<dbReference type="Pfam" id="PF00067">
    <property type="entry name" value="p450"/>
    <property type="match status" value="1"/>
</dbReference>
<evidence type="ECO:0000313" key="5">
    <source>
        <dbReference type="EMBL" id="MCE5165856.1"/>
    </source>
</evidence>
<proteinExistence type="inferred from homology"/>
<dbReference type="InterPro" id="IPR050196">
    <property type="entry name" value="Cytochrome_P450_Monoox"/>
</dbReference>
<accession>A0ABS8Y2T9</accession>
<evidence type="ECO:0000256" key="1">
    <source>
        <dbReference type="ARBA" id="ARBA00010617"/>
    </source>
</evidence>
<protein>
    <recommendedName>
        <fullName evidence="7">Protein LUTEIN DEFICIENT 5, chloroplastic</fullName>
    </recommendedName>
</protein>
<keyword evidence="3" id="KW-0503">Monooxygenase</keyword>
<dbReference type="InterPro" id="IPR002401">
    <property type="entry name" value="Cyt_P450_E_grp-I"/>
</dbReference>
<evidence type="ECO:0000313" key="6">
    <source>
        <dbReference type="Proteomes" id="UP000823775"/>
    </source>
</evidence>